<feature type="region of interest" description="Disordered" evidence="1">
    <location>
        <begin position="65"/>
        <end position="109"/>
    </location>
</feature>
<evidence type="ECO:0000256" key="1">
    <source>
        <dbReference type="SAM" id="MobiDB-lite"/>
    </source>
</evidence>
<dbReference type="GO" id="GO:0140588">
    <property type="term" value="P:chromatin looping"/>
    <property type="evidence" value="ECO:0007669"/>
    <property type="project" value="InterPro"/>
</dbReference>
<dbReference type="GeneID" id="25738972"/>
<dbReference type="GO" id="GO:0003682">
    <property type="term" value="F:chromatin binding"/>
    <property type="evidence" value="ECO:0007669"/>
    <property type="project" value="TreeGrafter"/>
</dbReference>
<dbReference type="AlphaFoldDB" id="A0A0D2MMS4"/>
<dbReference type="KEGG" id="mng:MNEG_6096"/>
<dbReference type="GO" id="GO:1990414">
    <property type="term" value="P:replication-born double-strand break repair via sister chromatid exchange"/>
    <property type="evidence" value="ECO:0007669"/>
    <property type="project" value="TreeGrafter"/>
</dbReference>
<dbReference type="Proteomes" id="UP000054498">
    <property type="component" value="Unassembled WGS sequence"/>
</dbReference>
<evidence type="ECO:0000313" key="3">
    <source>
        <dbReference type="Proteomes" id="UP000054498"/>
    </source>
</evidence>
<dbReference type="EMBL" id="KK101180">
    <property type="protein sequence ID" value="KIZ01862.1"/>
    <property type="molecule type" value="Genomic_DNA"/>
</dbReference>
<dbReference type="RefSeq" id="XP_013900881.1">
    <property type="nucleotide sequence ID" value="XM_014045427.1"/>
</dbReference>
<proteinExistence type="predicted"/>
<dbReference type="GO" id="GO:0090694">
    <property type="term" value="C:Scc2-Scc4 cohesin loading complex"/>
    <property type="evidence" value="ECO:0007669"/>
    <property type="project" value="TreeGrafter"/>
</dbReference>
<protein>
    <submittedName>
        <fullName evidence="2">Uncharacterized protein</fullName>
    </submittedName>
</protein>
<organism evidence="2 3">
    <name type="scientific">Monoraphidium neglectum</name>
    <dbReference type="NCBI Taxonomy" id="145388"/>
    <lineage>
        <taxon>Eukaryota</taxon>
        <taxon>Viridiplantae</taxon>
        <taxon>Chlorophyta</taxon>
        <taxon>core chlorophytes</taxon>
        <taxon>Chlorophyceae</taxon>
        <taxon>CS clade</taxon>
        <taxon>Sphaeropleales</taxon>
        <taxon>Selenastraceae</taxon>
        <taxon>Monoraphidium</taxon>
    </lineage>
</organism>
<dbReference type="PANTHER" id="PTHR21704:SF18">
    <property type="entry name" value="NIPPED-B-LIKE PROTEIN"/>
    <property type="match status" value="1"/>
</dbReference>
<feature type="compositionally biased region" description="Basic and acidic residues" evidence="1">
    <location>
        <begin position="183"/>
        <end position="194"/>
    </location>
</feature>
<evidence type="ECO:0000313" key="2">
    <source>
        <dbReference type="EMBL" id="KIZ01862.1"/>
    </source>
</evidence>
<keyword evidence="3" id="KW-1185">Reference proteome</keyword>
<dbReference type="GO" id="GO:0061775">
    <property type="term" value="F:cohesin loader activity"/>
    <property type="evidence" value="ECO:0007669"/>
    <property type="project" value="InterPro"/>
</dbReference>
<gene>
    <name evidence="2" type="ORF">MNEG_6096</name>
</gene>
<feature type="region of interest" description="Disordered" evidence="1">
    <location>
        <begin position="1"/>
        <end position="42"/>
    </location>
</feature>
<dbReference type="OrthoDB" id="418242at2759"/>
<accession>A0A0D2MMS4</accession>
<reference evidence="2 3" key="1">
    <citation type="journal article" date="2013" name="BMC Genomics">
        <title>Reconstruction of the lipid metabolism for the microalga Monoraphidium neglectum from its genome sequence reveals characteristics suitable for biofuel production.</title>
        <authorList>
            <person name="Bogen C."/>
            <person name="Al-Dilaimi A."/>
            <person name="Albersmeier A."/>
            <person name="Wichmann J."/>
            <person name="Grundmann M."/>
            <person name="Rupp O."/>
            <person name="Lauersen K.J."/>
            <person name="Blifernez-Klassen O."/>
            <person name="Kalinowski J."/>
            <person name="Goesmann A."/>
            <person name="Mussgnug J.H."/>
            <person name="Kruse O."/>
        </authorList>
    </citation>
    <scope>NUCLEOTIDE SEQUENCE [LARGE SCALE GENOMIC DNA]</scope>
    <source>
        <strain evidence="2 3">SAG 48.87</strain>
    </source>
</reference>
<name>A0A0D2MMS4_9CHLO</name>
<dbReference type="GO" id="GO:0071169">
    <property type="term" value="P:establishment of protein localization to chromatin"/>
    <property type="evidence" value="ECO:0007669"/>
    <property type="project" value="TreeGrafter"/>
</dbReference>
<sequence length="276" mass="29274">MLRPDGQPEHVTATTQAERKRKARSAGAVQATSEEFVGRSVDTQKAAAEAAEAVVSFLQDFERLSDEQQQREAAGEEEALAAPAAASDTERDRGLAGSEDAATADEAEADGEAGTALAAALEAASCCLQVLSAPGLPTQLYREELVTALVSLVKFHLQYNLLVLYDLKYRRLYRPSSMSLNADGDHAEGAERKGKGAQPKKQPKLLKQASLAKVTHALAALQGRVELLLSLLSRALGRCRAEPELLLPLGRVAMQVLPLEGAGEGLALLQLQAAAV</sequence>
<dbReference type="GO" id="GO:0010468">
    <property type="term" value="P:regulation of gene expression"/>
    <property type="evidence" value="ECO:0007669"/>
    <property type="project" value="InterPro"/>
</dbReference>
<feature type="region of interest" description="Disordered" evidence="1">
    <location>
        <begin position="180"/>
        <end position="203"/>
    </location>
</feature>
<dbReference type="InterPro" id="IPR033031">
    <property type="entry name" value="Scc2/Nipped-B"/>
</dbReference>
<dbReference type="PANTHER" id="PTHR21704">
    <property type="entry name" value="NIPPED-B-LIKE PROTEIN DELANGIN SCC2-RELATED"/>
    <property type="match status" value="1"/>
</dbReference>
<dbReference type="GO" id="GO:0034087">
    <property type="term" value="P:establishment of mitotic sister chromatid cohesion"/>
    <property type="evidence" value="ECO:0007669"/>
    <property type="project" value="TreeGrafter"/>
</dbReference>
<feature type="compositionally biased region" description="Basic and acidic residues" evidence="1">
    <location>
        <begin position="65"/>
        <end position="74"/>
    </location>
</feature>
<dbReference type="STRING" id="145388.A0A0D2MMS4"/>